<protein>
    <submittedName>
        <fullName evidence="3">Uncharacterized protein</fullName>
    </submittedName>
</protein>
<feature type="transmembrane region" description="Helical" evidence="2">
    <location>
        <begin position="75"/>
        <end position="94"/>
    </location>
</feature>
<keyword evidence="2" id="KW-0472">Membrane</keyword>
<accession>A0A1S8WSA4</accession>
<keyword evidence="2" id="KW-0812">Transmembrane</keyword>
<gene>
    <name evidence="3" type="ORF">X801_06761</name>
</gene>
<dbReference type="SUPFAM" id="SSF103473">
    <property type="entry name" value="MFS general substrate transporter"/>
    <property type="match status" value="1"/>
</dbReference>
<proteinExistence type="predicted"/>
<sequence>MERTINPTQTADPQPTLARRLQRIFYVPREPRMRKAVTDQLPPSKQPPGTWEPEHNANCSPCCARDPQCLPYLPYFNLSLIALFGITFFIYYCVMGLEAVLPPVTEQLYQWTEIECITQCIRDRKVLAVGLSLLFFAYLALSCHLAHKPTPDKSIGIPFILFAVALHVIGVPLAAASSESLYTKLVPRADVERVFKMVIGASYRIRKLDSLIAMRVRVG</sequence>
<organism evidence="3 4">
    <name type="scientific">Opisthorchis viverrini</name>
    <name type="common">Southeast Asian liver fluke</name>
    <dbReference type="NCBI Taxonomy" id="6198"/>
    <lineage>
        <taxon>Eukaryota</taxon>
        <taxon>Metazoa</taxon>
        <taxon>Spiralia</taxon>
        <taxon>Lophotrochozoa</taxon>
        <taxon>Platyhelminthes</taxon>
        <taxon>Trematoda</taxon>
        <taxon>Digenea</taxon>
        <taxon>Opisthorchiida</taxon>
        <taxon>Opisthorchiata</taxon>
        <taxon>Opisthorchiidae</taxon>
        <taxon>Opisthorchis</taxon>
    </lineage>
</organism>
<evidence type="ECO:0000313" key="3">
    <source>
        <dbReference type="EMBL" id="OON17399.1"/>
    </source>
</evidence>
<keyword evidence="2" id="KW-1133">Transmembrane helix</keyword>
<feature type="transmembrane region" description="Helical" evidence="2">
    <location>
        <begin position="159"/>
        <end position="178"/>
    </location>
</feature>
<evidence type="ECO:0000256" key="1">
    <source>
        <dbReference type="SAM" id="MobiDB-lite"/>
    </source>
</evidence>
<feature type="transmembrane region" description="Helical" evidence="2">
    <location>
        <begin position="126"/>
        <end position="147"/>
    </location>
</feature>
<dbReference type="Proteomes" id="UP000243686">
    <property type="component" value="Unassembled WGS sequence"/>
</dbReference>
<evidence type="ECO:0000256" key="2">
    <source>
        <dbReference type="SAM" id="Phobius"/>
    </source>
</evidence>
<keyword evidence="4" id="KW-1185">Reference proteome</keyword>
<dbReference type="AlphaFoldDB" id="A0A1S8WSA4"/>
<feature type="region of interest" description="Disordered" evidence="1">
    <location>
        <begin position="35"/>
        <end position="54"/>
    </location>
</feature>
<dbReference type="EMBL" id="KV895412">
    <property type="protein sequence ID" value="OON17399.1"/>
    <property type="molecule type" value="Genomic_DNA"/>
</dbReference>
<name>A0A1S8WSA4_OPIVI</name>
<feature type="non-terminal residue" evidence="3">
    <location>
        <position position="219"/>
    </location>
</feature>
<dbReference type="InterPro" id="IPR036259">
    <property type="entry name" value="MFS_trans_sf"/>
</dbReference>
<reference evidence="3 4" key="1">
    <citation type="submission" date="2015-03" db="EMBL/GenBank/DDBJ databases">
        <title>Draft genome of the nematode, Opisthorchis viverrini.</title>
        <authorList>
            <person name="Mitreva M."/>
        </authorList>
    </citation>
    <scope>NUCLEOTIDE SEQUENCE [LARGE SCALE GENOMIC DNA]</scope>
    <source>
        <strain evidence="3">Khon Kaen</strain>
    </source>
</reference>
<evidence type="ECO:0000313" key="4">
    <source>
        <dbReference type="Proteomes" id="UP000243686"/>
    </source>
</evidence>